<dbReference type="EMBL" id="DS022251">
    <property type="protein sequence ID" value="EWG48455.1"/>
    <property type="molecule type" value="Genomic_DNA"/>
</dbReference>
<dbReference type="KEGG" id="fvr:FVEG_16273"/>
<evidence type="ECO:0000313" key="2">
    <source>
        <dbReference type="Proteomes" id="UP000009096"/>
    </source>
</evidence>
<dbReference type="GeneID" id="30073149"/>
<dbReference type="RefSeq" id="XP_018754646.1">
    <property type="nucleotide sequence ID" value="XM_018905514.1"/>
</dbReference>
<reference evidence="1 2" key="1">
    <citation type="journal article" date="2010" name="Nature">
        <title>Comparative genomics reveals mobile pathogenicity chromosomes in Fusarium.</title>
        <authorList>
            <person name="Ma L.J."/>
            <person name="van der Does H.C."/>
            <person name="Borkovich K.A."/>
            <person name="Coleman J.J."/>
            <person name="Daboussi M.J."/>
            <person name="Di Pietro A."/>
            <person name="Dufresne M."/>
            <person name="Freitag M."/>
            <person name="Grabherr M."/>
            <person name="Henrissat B."/>
            <person name="Houterman P.M."/>
            <person name="Kang S."/>
            <person name="Shim W.B."/>
            <person name="Woloshuk C."/>
            <person name="Xie X."/>
            <person name="Xu J.R."/>
            <person name="Antoniw J."/>
            <person name="Baker S.E."/>
            <person name="Bluhm B.H."/>
            <person name="Breakspear A."/>
            <person name="Brown D.W."/>
            <person name="Butchko R.A."/>
            <person name="Chapman S."/>
            <person name="Coulson R."/>
            <person name="Coutinho P.M."/>
            <person name="Danchin E.G."/>
            <person name="Diener A."/>
            <person name="Gale L.R."/>
            <person name="Gardiner D.M."/>
            <person name="Goff S."/>
            <person name="Hammond-Kosack K.E."/>
            <person name="Hilburn K."/>
            <person name="Hua-Van A."/>
            <person name="Jonkers W."/>
            <person name="Kazan K."/>
            <person name="Kodira C.D."/>
            <person name="Koehrsen M."/>
            <person name="Kumar L."/>
            <person name="Lee Y.H."/>
            <person name="Li L."/>
            <person name="Manners J.M."/>
            <person name="Miranda-Saavedra D."/>
            <person name="Mukherjee M."/>
            <person name="Park G."/>
            <person name="Park J."/>
            <person name="Park S.Y."/>
            <person name="Proctor R.H."/>
            <person name="Regev A."/>
            <person name="Ruiz-Roldan M.C."/>
            <person name="Sain D."/>
            <person name="Sakthikumar S."/>
            <person name="Sykes S."/>
            <person name="Schwartz D.C."/>
            <person name="Turgeon B.G."/>
            <person name="Wapinski I."/>
            <person name="Yoder O."/>
            <person name="Young S."/>
            <person name="Zeng Q."/>
            <person name="Zhou S."/>
            <person name="Galagan J."/>
            <person name="Cuomo C.A."/>
            <person name="Kistler H.C."/>
            <person name="Rep M."/>
        </authorList>
    </citation>
    <scope>NUCLEOTIDE SEQUENCE [LARGE SCALE GENOMIC DNA]</scope>
    <source>
        <strain evidence="2">M3125 / FGSC 7600</strain>
    </source>
</reference>
<organism evidence="1 2">
    <name type="scientific">Gibberella moniliformis (strain M3125 / FGSC 7600)</name>
    <name type="common">Maize ear and stalk rot fungus</name>
    <name type="synonym">Fusarium verticillioides</name>
    <dbReference type="NCBI Taxonomy" id="334819"/>
    <lineage>
        <taxon>Eukaryota</taxon>
        <taxon>Fungi</taxon>
        <taxon>Dikarya</taxon>
        <taxon>Ascomycota</taxon>
        <taxon>Pezizomycotina</taxon>
        <taxon>Sordariomycetes</taxon>
        <taxon>Hypocreomycetidae</taxon>
        <taxon>Hypocreales</taxon>
        <taxon>Nectriaceae</taxon>
        <taxon>Fusarium</taxon>
        <taxon>Fusarium fujikuroi species complex</taxon>
    </lineage>
</organism>
<dbReference type="VEuPathDB" id="FungiDB:FVEG_16273"/>
<dbReference type="Proteomes" id="UP000009096">
    <property type="component" value="Chromosome 3"/>
</dbReference>
<gene>
    <name evidence="1" type="ORF">FVEG_16273</name>
</gene>
<name>W7MLR0_GIBM7</name>
<dbReference type="AlphaFoldDB" id="W7MLR0"/>
<sequence>MSNKDDEGMRATRNIGQLAKTRWTLFQLEPEVSPSWAVAHKLEAIGRLQIYVS</sequence>
<accession>W7MLR0</accession>
<evidence type="ECO:0000313" key="1">
    <source>
        <dbReference type="EMBL" id="EWG48455.1"/>
    </source>
</evidence>
<keyword evidence="2" id="KW-1185">Reference proteome</keyword>
<proteinExistence type="predicted"/>
<protein>
    <submittedName>
        <fullName evidence="1">Uncharacterized protein</fullName>
    </submittedName>
</protein>